<dbReference type="AlphaFoldDB" id="A0A4Y7TG12"/>
<accession>A0A4Y7TG12</accession>
<dbReference type="InterPro" id="IPR032675">
    <property type="entry name" value="LRR_dom_sf"/>
</dbReference>
<gene>
    <name evidence="1" type="ORF">FA13DRAFT_1731705</name>
</gene>
<dbReference type="OrthoDB" id="3543113at2759"/>
<dbReference type="EMBL" id="QPFP01000015">
    <property type="protein sequence ID" value="TEB32492.1"/>
    <property type="molecule type" value="Genomic_DNA"/>
</dbReference>
<evidence type="ECO:0000313" key="2">
    <source>
        <dbReference type="Proteomes" id="UP000298030"/>
    </source>
</evidence>
<organism evidence="1 2">
    <name type="scientific">Coprinellus micaceus</name>
    <name type="common">Glistening ink-cap mushroom</name>
    <name type="synonym">Coprinus micaceus</name>
    <dbReference type="NCBI Taxonomy" id="71717"/>
    <lineage>
        <taxon>Eukaryota</taxon>
        <taxon>Fungi</taxon>
        <taxon>Dikarya</taxon>
        <taxon>Basidiomycota</taxon>
        <taxon>Agaricomycotina</taxon>
        <taxon>Agaricomycetes</taxon>
        <taxon>Agaricomycetidae</taxon>
        <taxon>Agaricales</taxon>
        <taxon>Agaricineae</taxon>
        <taxon>Psathyrellaceae</taxon>
        <taxon>Coprinellus</taxon>
    </lineage>
</organism>
<evidence type="ECO:0008006" key="3">
    <source>
        <dbReference type="Google" id="ProtNLM"/>
    </source>
</evidence>
<comment type="caution">
    <text evidence="1">The sequence shown here is derived from an EMBL/GenBank/DDBJ whole genome shotgun (WGS) entry which is preliminary data.</text>
</comment>
<protein>
    <recommendedName>
        <fullName evidence="3">F-box domain-containing protein</fullName>
    </recommendedName>
</protein>
<name>A0A4Y7TG12_COPMI</name>
<sequence length="505" mass="56800">VVRIVCDELDGKDACSMALVARRFVEPALDVRWRTLTSFVPIVKCLPDDLWVRSKNIVLRRSLARSDLQRYLDHYAHRIRSILPEVPEYGSMWVSSQVLLAFQAATGFQAGAFSPRLEYFSWENLEPSMLGKCFGFQAIGGFHPCMSLFIGPTLKSVDVPLCYDEGPLHLTTLQSIPQWIPQLKKLALWIEGTDGVKNTSLFQQYLQASPWEHLEVLTTFSVESCPVPCFPLSVIRLLSKLPRLQELDLQHSVVPSPIPCDPTSGFSSLTVLKLAAPKLLDIVHFLQYLPSNNALADVRCIVEVDPHANSQTLQLAINTIGNHCSPVALEKLTLCVNECDENDSEELDLDEWEGLDISPLLPFNKLADLFIKITSPILSTPDLVQQFPVAWPDMSKLVLDSIYTTSQIPFINHTHFLALLQGLPRLEHLALRFDATRIKGDEVAPGAPFRLKILDVGDSPLSSPSRVLKFLKANLSLREAPQINDFIKWKIQLYQNRWMAVKASW</sequence>
<reference evidence="1 2" key="1">
    <citation type="journal article" date="2019" name="Nat. Ecol. Evol.">
        <title>Megaphylogeny resolves global patterns of mushroom evolution.</title>
        <authorList>
            <person name="Varga T."/>
            <person name="Krizsan K."/>
            <person name="Foldi C."/>
            <person name="Dima B."/>
            <person name="Sanchez-Garcia M."/>
            <person name="Sanchez-Ramirez S."/>
            <person name="Szollosi G.J."/>
            <person name="Szarkandi J.G."/>
            <person name="Papp V."/>
            <person name="Albert L."/>
            <person name="Andreopoulos W."/>
            <person name="Angelini C."/>
            <person name="Antonin V."/>
            <person name="Barry K.W."/>
            <person name="Bougher N.L."/>
            <person name="Buchanan P."/>
            <person name="Buyck B."/>
            <person name="Bense V."/>
            <person name="Catcheside P."/>
            <person name="Chovatia M."/>
            <person name="Cooper J."/>
            <person name="Damon W."/>
            <person name="Desjardin D."/>
            <person name="Finy P."/>
            <person name="Geml J."/>
            <person name="Haridas S."/>
            <person name="Hughes K."/>
            <person name="Justo A."/>
            <person name="Karasinski D."/>
            <person name="Kautmanova I."/>
            <person name="Kiss B."/>
            <person name="Kocsube S."/>
            <person name="Kotiranta H."/>
            <person name="LaButti K.M."/>
            <person name="Lechner B.E."/>
            <person name="Liimatainen K."/>
            <person name="Lipzen A."/>
            <person name="Lukacs Z."/>
            <person name="Mihaltcheva S."/>
            <person name="Morgado L.N."/>
            <person name="Niskanen T."/>
            <person name="Noordeloos M.E."/>
            <person name="Ohm R.A."/>
            <person name="Ortiz-Santana B."/>
            <person name="Ovrebo C."/>
            <person name="Racz N."/>
            <person name="Riley R."/>
            <person name="Savchenko A."/>
            <person name="Shiryaev A."/>
            <person name="Soop K."/>
            <person name="Spirin V."/>
            <person name="Szebenyi C."/>
            <person name="Tomsovsky M."/>
            <person name="Tulloss R.E."/>
            <person name="Uehling J."/>
            <person name="Grigoriev I.V."/>
            <person name="Vagvolgyi C."/>
            <person name="Papp T."/>
            <person name="Martin F.M."/>
            <person name="Miettinen O."/>
            <person name="Hibbett D.S."/>
            <person name="Nagy L.G."/>
        </authorList>
    </citation>
    <scope>NUCLEOTIDE SEQUENCE [LARGE SCALE GENOMIC DNA]</scope>
    <source>
        <strain evidence="1 2">FP101781</strain>
    </source>
</reference>
<dbReference type="SUPFAM" id="SSF52047">
    <property type="entry name" value="RNI-like"/>
    <property type="match status" value="1"/>
</dbReference>
<dbReference type="Proteomes" id="UP000298030">
    <property type="component" value="Unassembled WGS sequence"/>
</dbReference>
<feature type="non-terminal residue" evidence="1">
    <location>
        <position position="1"/>
    </location>
</feature>
<evidence type="ECO:0000313" key="1">
    <source>
        <dbReference type="EMBL" id="TEB32492.1"/>
    </source>
</evidence>
<proteinExistence type="predicted"/>
<keyword evidence="2" id="KW-1185">Reference proteome</keyword>
<dbReference type="Gene3D" id="3.80.10.10">
    <property type="entry name" value="Ribonuclease Inhibitor"/>
    <property type="match status" value="1"/>
</dbReference>